<dbReference type="CDD" id="cd03262">
    <property type="entry name" value="ABC_HisP_GlnQ"/>
    <property type="match status" value="1"/>
</dbReference>
<dbReference type="PANTHER" id="PTHR43166:SF35">
    <property type="entry name" value="L-CYSTINE IMPORT ATP-BINDING PROTEIN TCYN"/>
    <property type="match status" value="1"/>
</dbReference>
<dbReference type="InterPro" id="IPR027417">
    <property type="entry name" value="P-loop_NTPase"/>
</dbReference>
<reference evidence="9 10" key="1">
    <citation type="submission" date="2023-07" db="EMBL/GenBank/DDBJ databases">
        <title>Genomic Encyclopedia of Type Strains, Phase IV (KMG-IV): sequencing the most valuable type-strain genomes for metagenomic binning, comparative biology and taxonomic classification.</title>
        <authorList>
            <person name="Goeker M."/>
        </authorList>
    </citation>
    <scope>NUCLEOTIDE SEQUENCE [LARGE SCALE GENOMIC DNA]</scope>
    <source>
        <strain evidence="9 10">DSM 5896</strain>
    </source>
</reference>
<dbReference type="SUPFAM" id="SSF52540">
    <property type="entry name" value="P-loop containing nucleoside triphosphate hydrolases"/>
    <property type="match status" value="1"/>
</dbReference>
<organism evidence="9 10">
    <name type="scientific">Labrys monachus</name>
    <dbReference type="NCBI Taxonomy" id="217067"/>
    <lineage>
        <taxon>Bacteria</taxon>
        <taxon>Pseudomonadati</taxon>
        <taxon>Pseudomonadota</taxon>
        <taxon>Alphaproteobacteria</taxon>
        <taxon>Hyphomicrobiales</taxon>
        <taxon>Xanthobacteraceae</taxon>
        <taxon>Labrys</taxon>
    </lineage>
</organism>
<dbReference type="Pfam" id="PF00005">
    <property type="entry name" value="ABC_tran"/>
    <property type="match status" value="1"/>
</dbReference>
<dbReference type="PROSITE" id="PS50893">
    <property type="entry name" value="ABC_TRANSPORTER_2"/>
    <property type="match status" value="1"/>
</dbReference>
<dbReference type="InterPro" id="IPR003439">
    <property type="entry name" value="ABC_transporter-like_ATP-bd"/>
</dbReference>
<evidence type="ECO:0000259" key="8">
    <source>
        <dbReference type="PROSITE" id="PS50893"/>
    </source>
</evidence>
<keyword evidence="10" id="KW-1185">Reference proteome</keyword>
<evidence type="ECO:0000256" key="6">
    <source>
        <dbReference type="ARBA" id="ARBA00022840"/>
    </source>
</evidence>
<dbReference type="PIRSF" id="PIRSF039085">
    <property type="entry name" value="ABC_ATPase_HisP"/>
    <property type="match status" value="1"/>
</dbReference>
<dbReference type="InterPro" id="IPR017871">
    <property type="entry name" value="ABC_transporter-like_CS"/>
</dbReference>
<dbReference type="Proteomes" id="UP001237448">
    <property type="component" value="Unassembled WGS sequence"/>
</dbReference>
<evidence type="ECO:0000256" key="5">
    <source>
        <dbReference type="ARBA" id="ARBA00022741"/>
    </source>
</evidence>
<gene>
    <name evidence="9" type="ORF">J3R73_005367</name>
</gene>
<dbReference type="Gene3D" id="3.40.50.300">
    <property type="entry name" value="P-loop containing nucleotide triphosphate hydrolases"/>
    <property type="match status" value="1"/>
</dbReference>
<comment type="similarity">
    <text evidence="2">Belongs to the ABC transporter superfamily.</text>
</comment>
<sequence length="280" mass="30565">MNSIPLNADRASRMTAPNTDEPLVRCENIWKTRGHNLVLKGVDLKADKGEVVCLLGPSGAGKSTLLRCINAIELADRGLVHVDGVPIGCTLRNGTYVRLTESQLSRQRADIGMVFQNFNLFPHMSVLSNIIDAPMRIRGETRAAATERAHELLHKVGLSEKAGSYPRHLSGGQQQRIAIARALAMQPKLMLFDEPTSALDPHLTDEVLDVIKGLAATGMTMIIVTHEIQFARDVADTAAVMSDGVIIEMGPARDVLSRPTDPRTRTFLARSLPDHQQQAV</sequence>
<comment type="subcellular location">
    <subcellularLocation>
        <location evidence="1">Cell membrane</location>
        <topology evidence="1">Peripheral membrane protein</topology>
    </subcellularLocation>
</comment>
<comment type="caution">
    <text evidence="9">The sequence shown here is derived from an EMBL/GenBank/DDBJ whole genome shotgun (WGS) entry which is preliminary data.</text>
</comment>
<dbReference type="InterPro" id="IPR030679">
    <property type="entry name" value="ABC_ATPase_HisP-typ"/>
</dbReference>
<dbReference type="EMBL" id="JAUSVK010000001">
    <property type="protein sequence ID" value="MDQ0395575.1"/>
    <property type="molecule type" value="Genomic_DNA"/>
</dbReference>
<dbReference type="GO" id="GO:0005524">
    <property type="term" value="F:ATP binding"/>
    <property type="evidence" value="ECO:0007669"/>
    <property type="project" value="UniProtKB-KW"/>
</dbReference>
<feature type="domain" description="ABC transporter" evidence="8">
    <location>
        <begin position="24"/>
        <end position="268"/>
    </location>
</feature>
<accession>A0ABU0FLT9</accession>
<keyword evidence="5" id="KW-0547">Nucleotide-binding</keyword>
<keyword evidence="4" id="KW-1003">Cell membrane</keyword>
<protein>
    <submittedName>
        <fullName evidence="9">Polar amino acid transport system ATP-binding protein</fullName>
    </submittedName>
</protein>
<dbReference type="PANTHER" id="PTHR43166">
    <property type="entry name" value="AMINO ACID IMPORT ATP-BINDING PROTEIN"/>
    <property type="match status" value="1"/>
</dbReference>
<evidence type="ECO:0000256" key="1">
    <source>
        <dbReference type="ARBA" id="ARBA00004202"/>
    </source>
</evidence>
<evidence type="ECO:0000256" key="2">
    <source>
        <dbReference type="ARBA" id="ARBA00005417"/>
    </source>
</evidence>
<evidence type="ECO:0000256" key="4">
    <source>
        <dbReference type="ARBA" id="ARBA00022475"/>
    </source>
</evidence>
<keyword evidence="3" id="KW-0813">Transport</keyword>
<proteinExistence type="inferred from homology"/>
<name>A0ABU0FLT9_9HYPH</name>
<dbReference type="InterPro" id="IPR003593">
    <property type="entry name" value="AAA+_ATPase"/>
</dbReference>
<dbReference type="SMART" id="SM00382">
    <property type="entry name" value="AAA"/>
    <property type="match status" value="1"/>
</dbReference>
<dbReference type="InterPro" id="IPR050086">
    <property type="entry name" value="MetN_ABC_transporter-like"/>
</dbReference>
<evidence type="ECO:0000256" key="3">
    <source>
        <dbReference type="ARBA" id="ARBA00022448"/>
    </source>
</evidence>
<evidence type="ECO:0000313" key="10">
    <source>
        <dbReference type="Proteomes" id="UP001237448"/>
    </source>
</evidence>
<keyword evidence="7" id="KW-0472">Membrane</keyword>
<evidence type="ECO:0000256" key="7">
    <source>
        <dbReference type="ARBA" id="ARBA00023136"/>
    </source>
</evidence>
<dbReference type="PROSITE" id="PS00211">
    <property type="entry name" value="ABC_TRANSPORTER_1"/>
    <property type="match status" value="1"/>
</dbReference>
<keyword evidence="6 9" id="KW-0067">ATP-binding</keyword>
<evidence type="ECO:0000313" key="9">
    <source>
        <dbReference type="EMBL" id="MDQ0395575.1"/>
    </source>
</evidence>